<evidence type="ECO:0008006" key="4">
    <source>
        <dbReference type="Google" id="ProtNLM"/>
    </source>
</evidence>
<feature type="compositionally biased region" description="Low complexity" evidence="1">
    <location>
        <begin position="118"/>
        <end position="129"/>
    </location>
</feature>
<feature type="compositionally biased region" description="Polar residues" evidence="1">
    <location>
        <begin position="130"/>
        <end position="140"/>
    </location>
</feature>
<gene>
    <name evidence="2" type="ORF">DUNSADRAFT_7009</name>
</gene>
<evidence type="ECO:0000313" key="3">
    <source>
        <dbReference type="Proteomes" id="UP000815325"/>
    </source>
</evidence>
<sequence length="207" mass="21067">MAHSGGLPTFHLPLPPNGQGGSPGSGSPPRSVGGDVELGHGPPQGRQGQPAGNNAAGMARAGSAQPGLQIVTVTDRAGSSHHGEITQQGLIRAGSAQAGTVQAGPTPKVAIAAAGPSASGGLSGFSSASDEISPTGQSLRDSLDAQPGASRAVPRRTGERRHNKKYASHMGRVLDKELIRIEARGQDLKFKRTKGAEPVERECRVCL</sequence>
<protein>
    <recommendedName>
        <fullName evidence="4">Encoded protein</fullName>
    </recommendedName>
</protein>
<organism evidence="2 3">
    <name type="scientific">Dunaliella salina</name>
    <name type="common">Green alga</name>
    <name type="synonym">Protococcus salinus</name>
    <dbReference type="NCBI Taxonomy" id="3046"/>
    <lineage>
        <taxon>Eukaryota</taxon>
        <taxon>Viridiplantae</taxon>
        <taxon>Chlorophyta</taxon>
        <taxon>core chlorophytes</taxon>
        <taxon>Chlorophyceae</taxon>
        <taxon>CS clade</taxon>
        <taxon>Chlamydomonadales</taxon>
        <taxon>Dunaliellaceae</taxon>
        <taxon>Dunaliella</taxon>
    </lineage>
</organism>
<evidence type="ECO:0000256" key="1">
    <source>
        <dbReference type="SAM" id="MobiDB-lite"/>
    </source>
</evidence>
<dbReference type="EMBL" id="MU069693">
    <property type="protein sequence ID" value="KAF5835681.1"/>
    <property type="molecule type" value="Genomic_DNA"/>
</dbReference>
<evidence type="ECO:0000313" key="2">
    <source>
        <dbReference type="EMBL" id="KAF5835681.1"/>
    </source>
</evidence>
<dbReference type="Proteomes" id="UP000815325">
    <property type="component" value="Unassembled WGS sequence"/>
</dbReference>
<accession>A0ABQ7GM93</accession>
<feature type="non-terminal residue" evidence="2">
    <location>
        <position position="207"/>
    </location>
</feature>
<comment type="caution">
    <text evidence="2">The sequence shown here is derived from an EMBL/GenBank/DDBJ whole genome shotgun (WGS) entry which is preliminary data.</text>
</comment>
<reference evidence="2" key="1">
    <citation type="submission" date="2017-08" db="EMBL/GenBank/DDBJ databases">
        <authorList>
            <person name="Polle J.E."/>
            <person name="Barry K."/>
            <person name="Cushman J."/>
            <person name="Schmutz J."/>
            <person name="Tran D."/>
            <person name="Hathwaick L.T."/>
            <person name="Yim W.C."/>
            <person name="Jenkins J."/>
            <person name="Mckie-Krisberg Z.M."/>
            <person name="Prochnik S."/>
            <person name="Lindquist E."/>
            <person name="Dockter R.B."/>
            <person name="Adam C."/>
            <person name="Molina H."/>
            <person name="Bunkerborg J."/>
            <person name="Jin E."/>
            <person name="Buchheim M."/>
            <person name="Magnuson J."/>
        </authorList>
    </citation>
    <scope>NUCLEOTIDE SEQUENCE</scope>
    <source>
        <strain evidence="2">CCAP 19/18</strain>
    </source>
</reference>
<feature type="compositionally biased region" description="Low complexity" evidence="1">
    <location>
        <begin position="25"/>
        <end position="63"/>
    </location>
</feature>
<feature type="compositionally biased region" description="Basic residues" evidence="1">
    <location>
        <begin position="158"/>
        <end position="167"/>
    </location>
</feature>
<keyword evidence="3" id="KW-1185">Reference proteome</keyword>
<proteinExistence type="predicted"/>
<feature type="region of interest" description="Disordered" evidence="1">
    <location>
        <begin position="118"/>
        <end position="170"/>
    </location>
</feature>
<name>A0ABQ7GM93_DUNSA</name>
<feature type="region of interest" description="Disordered" evidence="1">
    <location>
        <begin position="1"/>
        <end position="63"/>
    </location>
</feature>